<evidence type="ECO:0000313" key="1">
    <source>
        <dbReference type="EMBL" id="KGB38352.1"/>
    </source>
</evidence>
<name>A0A094ZVQ1_SCHHA</name>
<sequence length="118" mass="13967">MSQEVWRNKTESISSLDRLARNTLTMDLPEARSCREAREQSRKEMHVLNEKLASQLEKSAIDQSLIDIYAYCAYYFDIALIHKYYKKRWIVANSGIQFDVRFVLFETRHLDVPISQSF</sequence>
<accession>A0A094ZVQ1</accession>
<dbReference type="AlphaFoldDB" id="A0A094ZVQ1"/>
<gene>
    <name evidence="1" type="ORF">MS3_06734</name>
</gene>
<proteinExistence type="predicted"/>
<dbReference type="EMBL" id="KL251009">
    <property type="protein sequence ID" value="KGB38352.1"/>
    <property type="molecule type" value="Genomic_DNA"/>
</dbReference>
<dbReference type="STRING" id="6185.A0A094ZVQ1"/>
<protein>
    <submittedName>
        <fullName evidence="1">Uncharacterized protein</fullName>
    </submittedName>
</protein>
<organism evidence="1">
    <name type="scientific">Schistosoma haematobium</name>
    <name type="common">Blood fluke</name>
    <dbReference type="NCBI Taxonomy" id="6185"/>
    <lineage>
        <taxon>Eukaryota</taxon>
        <taxon>Metazoa</taxon>
        <taxon>Spiralia</taxon>
        <taxon>Lophotrochozoa</taxon>
        <taxon>Platyhelminthes</taxon>
        <taxon>Trematoda</taxon>
        <taxon>Digenea</taxon>
        <taxon>Strigeidida</taxon>
        <taxon>Schistosomatoidea</taxon>
        <taxon>Schistosomatidae</taxon>
        <taxon>Schistosoma</taxon>
    </lineage>
</organism>
<reference evidence="1" key="1">
    <citation type="journal article" date="2012" name="Nat. Genet.">
        <title>Whole-genome sequence of Schistosoma haematobium.</title>
        <authorList>
            <person name="Young N.D."/>
            <person name="Jex A.R."/>
            <person name="Li B."/>
            <person name="Liu S."/>
            <person name="Yang L."/>
            <person name="Xiong Z."/>
            <person name="Li Y."/>
            <person name="Cantacessi C."/>
            <person name="Hall R.S."/>
            <person name="Xu X."/>
            <person name="Chen F."/>
            <person name="Wu X."/>
            <person name="Zerlotini A."/>
            <person name="Oliveira G."/>
            <person name="Hofmann A."/>
            <person name="Zhang G."/>
            <person name="Fang X."/>
            <person name="Kang Y."/>
            <person name="Campbell B.E."/>
            <person name="Loukas A."/>
            <person name="Ranganathan S."/>
            <person name="Rollinson D."/>
            <person name="Rinaldi G."/>
            <person name="Brindley P.J."/>
            <person name="Yang H."/>
            <person name="Wang J."/>
            <person name="Wang J."/>
            <person name="Gasser R.B."/>
        </authorList>
    </citation>
    <scope>NUCLEOTIDE SEQUENCE [LARGE SCALE GENOMIC DNA]</scope>
</reference>